<sequence length="439" mass="48807">MQIANFSAKKGPVIKEIRITPIAVVDPPLLNAAGLHAPYALRTIVELVTADGVSGISEIPGNEQIDQSLGNAADIIVGSDPFHLSDIQRRLDRFFGKESAMERGDTPWDQRKLVHVFSAIEVACLDIIGKIINRPVVDLLGGKMRDRVPFAAYLFFKYEGAGGEQGFGKSPGEAGWAAARQEEAVDPQGIVRQAQAMCKDFGFQSIKLKGGAFEPRLEVDSMHALFREFGPEIPLRFDPNAIWKPETALRYGKEMEPILEYLEDPVRGQENMAWLRKQLGTPLATNMCTTSFDDIPSSIRLGAEDIILSDHHFWGGLRASIELSRICRTFGRDLSMHSNSHLGISLAAMVHLGAALPDMPYALDTHYPWQPDEVIKGGKLKFEEGAVAVPAGPGLGVEIDRDVLDRLHQNYLRCGFRKRDDETEMKKIHPEWSFQPVRW</sequence>
<dbReference type="Pfam" id="PF02746">
    <property type="entry name" value="MR_MLE_N"/>
    <property type="match status" value="1"/>
</dbReference>
<evidence type="ECO:0000313" key="6">
    <source>
        <dbReference type="Proteomes" id="UP001595818"/>
    </source>
</evidence>
<dbReference type="InterPro" id="IPR013342">
    <property type="entry name" value="Mandelate_racemase_C"/>
</dbReference>
<dbReference type="SFLD" id="SFLDG00055">
    <property type="entry name" value="glucarate_dehydratase"/>
    <property type="match status" value="1"/>
</dbReference>
<evidence type="ECO:0000313" key="5">
    <source>
        <dbReference type="EMBL" id="MFC4873992.1"/>
    </source>
</evidence>
<evidence type="ECO:0000259" key="4">
    <source>
        <dbReference type="SMART" id="SM00922"/>
    </source>
</evidence>
<evidence type="ECO:0000256" key="2">
    <source>
        <dbReference type="ARBA" id="ARBA00005183"/>
    </source>
</evidence>
<name>A0ABV9T685_9BACT</name>
<dbReference type="PANTHER" id="PTHR48080:SF4">
    <property type="entry name" value="GLUCARATE DEHYDRATASE"/>
    <property type="match status" value="1"/>
</dbReference>
<evidence type="ECO:0000256" key="3">
    <source>
        <dbReference type="ARBA" id="ARBA00011973"/>
    </source>
</evidence>
<protein>
    <recommendedName>
        <fullName evidence="3">glucarate dehydratase</fullName>
        <ecNumber evidence="3">4.2.1.40</ecNumber>
    </recommendedName>
</protein>
<dbReference type="InterPro" id="IPR029017">
    <property type="entry name" value="Enolase-like_N"/>
</dbReference>
<feature type="domain" description="Mandelate racemase/muconate lactonizing enzyme C-terminal" evidence="4">
    <location>
        <begin position="187"/>
        <end position="282"/>
    </location>
</feature>
<dbReference type="SFLD" id="SFLDS00001">
    <property type="entry name" value="Enolase"/>
    <property type="match status" value="1"/>
</dbReference>
<keyword evidence="6" id="KW-1185">Reference proteome</keyword>
<dbReference type="EC" id="4.2.1.40" evidence="3"/>
<dbReference type="Gene3D" id="3.20.20.120">
    <property type="entry name" value="Enolase-like C-terminal domain"/>
    <property type="match status" value="1"/>
</dbReference>
<accession>A0ABV9T685</accession>
<organism evidence="5 6">
    <name type="scientific">Negadavirga shengliensis</name>
    <dbReference type="NCBI Taxonomy" id="1389218"/>
    <lineage>
        <taxon>Bacteria</taxon>
        <taxon>Pseudomonadati</taxon>
        <taxon>Bacteroidota</taxon>
        <taxon>Cytophagia</taxon>
        <taxon>Cytophagales</taxon>
        <taxon>Cyclobacteriaceae</taxon>
        <taxon>Negadavirga</taxon>
    </lineage>
</organism>
<dbReference type="Gene3D" id="3.30.390.10">
    <property type="entry name" value="Enolase-like, N-terminal domain"/>
    <property type="match status" value="1"/>
</dbReference>
<comment type="pathway">
    <text evidence="2">Carbohydrate acid metabolism; D-glucarate degradation; 2,5-dioxopentanoate from D-glucarate: step 1/2.</text>
</comment>
<dbReference type="Pfam" id="PF13378">
    <property type="entry name" value="MR_MLE_C"/>
    <property type="match status" value="1"/>
</dbReference>
<dbReference type="InterPro" id="IPR013341">
    <property type="entry name" value="Mandelate_racemase_N_dom"/>
</dbReference>
<comment type="caution">
    <text evidence="5">The sequence shown here is derived from an EMBL/GenBank/DDBJ whole genome shotgun (WGS) entry which is preliminary data.</text>
</comment>
<dbReference type="SMART" id="SM00922">
    <property type="entry name" value="MR_MLE"/>
    <property type="match status" value="1"/>
</dbReference>
<dbReference type="SUPFAM" id="SSF54826">
    <property type="entry name" value="Enolase N-terminal domain-like"/>
    <property type="match status" value="1"/>
</dbReference>
<dbReference type="PANTHER" id="PTHR48080">
    <property type="entry name" value="D-GALACTONATE DEHYDRATASE-RELATED"/>
    <property type="match status" value="1"/>
</dbReference>
<reference evidence="6" key="1">
    <citation type="journal article" date="2019" name="Int. J. Syst. Evol. Microbiol.">
        <title>The Global Catalogue of Microorganisms (GCM) 10K type strain sequencing project: providing services to taxonomists for standard genome sequencing and annotation.</title>
        <authorList>
            <consortium name="The Broad Institute Genomics Platform"/>
            <consortium name="The Broad Institute Genome Sequencing Center for Infectious Disease"/>
            <person name="Wu L."/>
            <person name="Ma J."/>
        </authorList>
    </citation>
    <scope>NUCLEOTIDE SEQUENCE [LARGE SCALE GENOMIC DNA]</scope>
    <source>
        <strain evidence="6">CGMCC 4.7466</strain>
    </source>
</reference>
<dbReference type="Proteomes" id="UP001595818">
    <property type="component" value="Unassembled WGS sequence"/>
</dbReference>
<dbReference type="EMBL" id="JBHSJJ010000014">
    <property type="protein sequence ID" value="MFC4873992.1"/>
    <property type="molecule type" value="Genomic_DNA"/>
</dbReference>
<dbReference type="InterPro" id="IPR034593">
    <property type="entry name" value="DgoD-like"/>
</dbReference>
<comment type="catalytic activity">
    <reaction evidence="1">
        <text>D-glucarate = 5-dehydro-4-deoxy-D-glucarate + H2O</text>
        <dbReference type="Rhea" id="RHEA:14573"/>
        <dbReference type="ChEBI" id="CHEBI:15377"/>
        <dbReference type="ChEBI" id="CHEBI:30612"/>
        <dbReference type="ChEBI" id="CHEBI:42819"/>
        <dbReference type="EC" id="4.2.1.40"/>
    </reaction>
</comment>
<dbReference type="RefSeq" id="WP_377067404.1">
    <property type="nucleotide sequence ID" value="NZ_JBHSJJ010000014.1"/>
</dbReference>
<gene>
    <name evidence="5" type="ORF">ACFPFU_19965</name>
</gene>
<proteinExistence type="predicted"/>
<dbReference type="SUPFAM" id="SSF51604">
    <property type="entry name" value="Enolase C-terminal domain-like"/>
    <property type="match status" value="1"/>
</dbReference>
<dbReference type="InterPro" id="IPR036849">
    <property type="entry name" value="Enolase-like_C_sf"/>
</dbReference>
<dbReference type="InterPro" id="IPR029065">
    <property type="entry name" value="Enolase_C-like"/>
</dbReference>
<evidence type="ECO:0000256" key="1">
    <source>
        <dbReference type="ARBA" id="ARBA00001426"/>
    </source>
</evidence>